<gene>
    <name evidence="1" type="ORF">O1611_g3727</name>
</gene>
<reference evidence="1" key="1">
    <citation type="submission" date="2022-12" db="EMBL/GenBank/DDBJ databases">
        <title>Genome Sequence of Lasiodiplodia mahajangana.</title>
        <authorList>
            <person name="Buettner E."/>
        </authorList>
    </citation>
    <scope>NUCLEOTIDE SEQUENCE</scope>
    <source>
        <strain evidence="1">VT137</strain>
    </source>
</reference>
<keyword evidence="2" id="KW-1185">Reference proteome</keyword>
<protein>
    <submittedName>
        <fullName evidence="1">Uncharacterized protein</fullName>
    </submittedName>
</protein>
<evidence type="ECO:0000313" key="1">
    <source>
        <dbReference type="EMBL" id="KAJ8129903.1"/>
    </source>
</evidence>
<sequence>MDEEAIILRLKDTSSVIENVRRISGNPGISLGVMHHGKVIYRANYGYRDMDSRLPPTSDTVFPIASMTKALIAASFARLVDAGQLTWETKLSTLVPEYRQMNDQIKCPELVSKANLIDLLAHRLGLTAGNNFWSQKQQQVLIDKTETANIVGSLQPLAPFRSKFMYLNWGYGLAGEILENLTKAGLEEHFQRTLFQPLGMTNTTMAVPPSDNYVKCYMTLSNGTPSQIPPTAYEAGKARAGAGACKSTVNDLMVLYKAWMEAEAGGPDATDSPFKRVHDTWTPHIEISGKTKYGLGWVITELPSQLGLVGLNEYECPELPVVAKGTKPQRLIYSQGSVCGSLSAVYLLPETQSAIVVLGNSFDLTDTPDWISQILLEALLDAPEPNDFPPIVEKTAAKALSHHQPTVEQLAKEKVLGTKHRPLEDYFGRYYNRMGNFFLEISAHESGLKMCPQGFENTAYFLEHYHYDTFAWPCDRDAEAKLGLFPQFSIGLHKVSFEADESGEIISCNWQIDKAIPQGEVFTKK</sequence>
<name>A0ACC2JQY0_9PEZI</name>
<dbReference type="EMBL" id="JAPUUL010000630">
    <property type="protein sequence ID" value="KAJ8129903.1"/>
    <property type="molecule type" value="Genomic_DNA"/>
</dbReference>
<comment type="caution">
    <text evidence="1">The sequence shown here is derived from an EMBL/GenBank/DDBJ whole genome shotgun (WGS) entry which is preliminary data.</text>
</comment>
<evidence type="ECO:0000313" key="2">
    <source>
        <dbReference type="Proteomes" id="UP001153332"/>
    </source>
</evidence>
<proteinExistence type="predicted"/>
<dbReference type="Proteomes" id="UP001153332">
    <property type="component" value="Unassembled WGS sequence"/>
</dbReference>
<organism evidence="1 2">
    <name type="scientific">Lasiodiplodia mahajangana</name>
    <dbReference type="NCBI Taxonomy" id="1108764"/>
    <lineage>
        <taxon>Eukaryota</taxon>
        <taxon>Fungi</taxon>
        <taxon>Dikarya</taxon>
        <taxon>Ascomycota</taxon>
        <taxon>Pezizomycotina</taxon>
        <taxon>Dothideomycetes</taxon>
        <taxon>Dothideomycetes incertae sedis</taxon>
        <taxon>Botryosphaeriales</taxon>
        <taxon>Botryosphaeriaceae</taxon>
        <taxon>Lasiodiplodia</taxon>
    </lineage>
</organism>
<accession>A0ACC2JQY0</accession>